<gene>
    <name evidence="1" type="ORF">BN873_310009</name>
</gene>
<dbReference type="EMBL" id="CBTJ020000038">
    <property type="protein sequence ID" value="CDI02490.1"/>
    <property type="molecule type" value="Genomic_DNA"/>
</dbReference>
<evidence type="ECO:0000313" key="1">
    <source>
        <dbReference type="EMBL" id="CDI02490.1"/>
    </source>
</evidence>
<organism evidence="1 2">
    <name type="scientific">Candidatus Competibacter denitrificans Run_A_D11</name>
    <dbReference type="NCBI Taxonomy" id="1400863"/>
    <lineage>
        <taxon>Bacteria</taxon>
        <taxon>Pseudomonadati</taxon>
        <taxon>Pseudomonadota</taxon>
        <taxon>Gammaproteobacteria</taxon>
        <taxon>Candidatus Competibacteraceae</taxon>
        <taxon>Candidatus Competibacter</taxon>
    </lineage>
</organism>
<keyword evidence="2" id="KW-1185">Reference proteome</keyword>
<comment type="caution">
    <text evidence="1">The sequence shown here is derived from an EMBL/GenBank/DDBJ whole genome shotgun (WGS) entry which is preliminary data.</text>
</comment>
<dbReference type="STRING" id="1400863.BN873_310009"/>
<dbReference type="Proteomes" id="UP000035760">
    <property type="component" value="Unassembled WGS sequence"/>
</dbReference>
<proteinExistence type="predicted"/>
<protein>
    <submittedName>
        <fullName evidence="1">Uncharacterized protein</fullName>
    </submittedName>
</protein>
<dbReference type="RefSeq" id="WP_139031670.1">
    <property type="nucleotide sequence ID" value="NZ_CBTJ020000038.1"/>
</dbReference>
<reference evidence="1" key="2">
    <citation type="submission" date="2014-03" db="EMBL/GenBank/DDBJ databases">
        <title>Candidatus Competibacter-lineage genomes retrieved from metagenomes reveal functional metabolic diversity.</title>
        <authorList>
            <person name="McIlroy S.J."/>
            <person name="Albertsen M."/>
            <person name="Andresen E.K."/>
            <person name="Saunders A.M."/>
            <person name="Kristiansen R."/>
            <person name="Stokholm-Bjerregaard M."/>
            <person name="Nielsen K.L."/>
            <person name="Nielsen P.H."/>
        </authorList>
    </citation>
    <scope>NUCLEOTIDE SEQUENCE</scope>
    <source>
        <strain evidence="1">Run_A_D11</strain>
    </source>
</reference>
<sequence length="67" mass="7319">MSTWKTASPDETAHLWVPSYDHPDFDEPLCDRVLPAFHSGLTVVAHEFDPSACCAECQRLSGGEVTG</sequence>
<name>W6M9N9_9GAMM</name>
<dbReference type="AlphaFoldDB" id="W6M9N9"/>
<accession>W6M9N9</accession>
<reference evidence="1" key="1">
    <citation type="submission" date="2013-07" db="EMBL/GenBank/DDBJ databases">
        <authorList>
            <person name="McIlroy S."/>
        </authorList>
    </citation>
    <scope>NUCLEOTIDE SEQUENCE [LARGE SCALE GENOMIC DNA]</scope>
    <source>
        <strain evidence="1">Run_A_D11</strain>
    </source>
</reference>
<evidence type="ECO:0000313" key="2">
    <source>
        <dbReference type="Proteomes" id="UP000035760"/>
    </source>
</evidence>